<evidence type="ECO:0008006" key="3">
    <source>
        <dbReference type="Google" id="ProtNLM"/>
    </source>
</evidence>
<dbReference type="AlphaFoldDB" id="A0A167SBT2"/>
<protein>
    <recommendedName>
        <fullName evidence="3">Replication factor-A protein 1 N-terminal domain-containing protein</fullName>
    </recommendedName>
</protein>
<reference evidence="1 2" key="1">
    <citation type="journal article" date="2016" name="Mol. Biol. Evol.">
        <title>Comparative Genomics of Early-Diverging Mushroom-Forming Fungi Provides Insights into the Origins of Lignocellulose Decay Capabilities.</title>
        <authorList>
            <person name="Nagy L.G."/>
            <person name="Riley R."/>
            <person name="Tritt A."/>
            <person name="Adam C."/>
            <person name="Daum C."/>
            <person name="Floudas D."/>
            <person name="Sun H."/>
            <person name="Yadav J.S."/>
            <person name="Pangilinan J."/>
            <person name="Larsson K.H."/>
            <person name="Matsuura K."/>
            <person name="Barry K."/>
            <person name="Labutti K."/>
            <person name="Kuo R."/>
            <person name="Ohm R.A."/>
            <person name="Bhattacharya S.S."/>
            <person name="Shirouzu T."/>
            <person name="Yoshinaga Y."/>
            <person name="Martin F.M."/>
            <person name="Grigoriev I.V."/>
            <person name="Hibbett D.S."/>
        </authorList>
    </citation>
    <scope>NUCLEOTIDE SEQUENCE [LARGE SCALE GENOMIC DNA]</scope>
    <source>
        <strain evidence="1 2">TUFC12733</strain>
    </source>
</reference>
<name>A0A167SBT2_CALVF</name>
<evidence type="ECO:0000313" key="1">
    <source>
        <dbReference type="EMBL" id="KZP01766.1"/>
    </source>
</evidence>
<dbReference type="EMBL" id="KV417266">
    <property type="protein sequence ID" value="KZP01766.1"/>
    <property type="molecule type" value="Genomic_DNA"/>
</dbReference>
<sequence>MASPFNMGLVHTMARGMSVRIFGDVVLVTAVDLVQSAPNSIDYDYIVTIADNSYTTIATLRSQARQAYLAREDISNHFTIRVNRYLRVPHPTSPTLGVLIIDRMDILEFVPARINPPSIIPISPWPASLPSA</sequence>
<gene>
    <name evidence="1" type="ORF">CALVIDRAFT_524084</name>
</gene>
<evidence type="ECO:0000313" key="2">
    <source>
        <dbReference type="Proteomes" id="UP000076738"/>
    </source>
</evidence>
<accession>A0A167SBT2</accession>
<organism evidence="1 2">
    <name type="scientific">Calocera viscosa (strain TUFC12733)</name>
    <dbReference type="NCBI Taxonomy" id="1330018"/>
    <lineage>
        <taxon>Eukaryota</taxon>
        <taxon>Fungi</taxon>
        <taxon>Dikarya</taxon>
        <taxon>Basidiomycota</taxon>
        <taxon>Agaricomycotina</taxon>
        <taxon>Dacrymycetes</taxon>
        <taxon>Dacrymycetales</taxon>
        <taxon>Dacrymycetaceae</taxon>
        <taxon>Calocera</taxon>
    </lineage>
</organism>
<keyword evidence="2" id="KW-1185">Reference proteome</keyword>
<dbReference type="Proteomes" id="UP000076738">
    <property type="component" value="Unassembled WGS sequence"/>
</dbReference>
<proteinExistence type="predicted"/>